<evidence type="ECO:0000313" key="3">
    <source>
        <dbReference type="Proteomes" id="UP001596417"/>
    </source>
</evidence>
<dbReference type="InterPro" id="IPR013708">
    <property type="entry name" value="Shikimate_DH-bd_N"/>
</dbReference>
<dbReference type="PANTHER" id="PTHR21089:SF1">
    <property type="entry name" value="BIFUNCTIONAL 3-DEHYDROQUINATE DEHYDRATASE_SHIKIMATE DEHYDROGENASE, CHLOROPLASTIC"/>
    <property type="match status" value="1"/>
</dbReference>
<gene>
    <name evidence="2" type="ORF">ACFQL7_26085</name>
</gene>
<dbReference type="InterPro" id="IPR022893">
    <property type="entry name" value="Shikimate_DH_fam"/>
</dbReference>
<dbReference type="Gene3D" id="3.40.50.10860">
    <property type="entry name" value="Leucine Dehydrogenase, chain A, domain 1"/>
    <property type="match status" value="1"/>
</dbReference>
<proteinExistence type="predicted"/>
<protein>
    <submittedName>
        <fullName evidence="2">Shikimate dehydrogenase family protein</fullName>
    </submittedName>
</protein>
<dbReference type="GeneID" id="76059226"/>
<reference evidence="2 3" key="1">
    <citation type="journal article" date="2019" name="Int. J. Syst. Evol. Microbiol.">
        <title>The Global Catalogue of Microorganisms (GCM) 10K type strain sequencing project: providing services to taxonomists for standard genome sequencing and annotation.</title>
        <authorList>
            <consortium name="The Broad Institute Genomics Platform"/>
            <consortium name="The Broad Institute Genome Sequencing Center for Infectious Disease"/>
            <person name="Wu L."/>
            <person name="Ma J."/>
        </authorList>
    </citation>
    <scope>NUCLEOTIDE SEQUENCE [LARGE SCALE GENOMIC DNA]</scope>
    <source>
        <strain evidence="2 3">RDMS1</strain>
    </source>
</reference>
<organism evidence="2 3">
    <name type="scientific">Halocatena marina</name>
    <dbReference type="NCBI Taxonomy" id="2934937"/>
    <lineage>
        <taxon>Archaea</taxon>
        <taxon>Methanobacteriati</taxon>
        <taxon>Methanobacteriota</taxon>
        <taxon>Stenosarchaea group</taxon>
        <taxon>Halobacteria</taxon>
        <taxon>Halobacteriales</taxon>
        <taxon>Natronomonadaceae</taxon>
        <taxon>Halocatena</taxon>
    </lineage>
</organism>
<evidence type="ECO:0000313" key="2">
    <source>
        <dbReference type="EMBL" id="MFC7192927.1"/>
    </source>
</evidence>
<dbReference type="Pfam" id="PF08501">
    <property type="entry name" value="Shikimate_dh_N"/>
    <property type="match status" value="1"/>
</dbReference>
<accession>A0ABD5YX40</accession>
<dbReference type="Proteomes" id="UP001596417">
    <property type="component" value="Unassembled WGS sequence"/>
</dbReference>
<keyword evidence="3" id="KW-1185">Reference proteome</keyword>
<dbReference type="SUPFAM" id="SSF51735">
    <property type="entry name" value="NAD(P)-binding Rossmann-fold domains"/>
    <property type="match status" value="1"/>
</dbReference>
<comment type="caution">
    <text evidence="2">The sequence shown here is derived from an EMBL/GenBank/DDBJ whole genome shotgun (WGS) entry which is preliminary data.</text>
</comment>
<dbReference type="PANTHER" id="PTHR21089">
    <property type="entry name" value="SHIKIMATE DEHYDROGENASE"/>
    <property type="match status" value="1"/>
</dbReference>
<dbReference type="RefSeq" id="WP_264556881.1">
    <property type="nucleotide sequence ID" value="NZ_CP109982.1"/>
</dbReference>
<dbReference type="AlphaFoldDB" id="A0ABD5YX40"/>
<dbReference type="Gene3D" id="3.40.50.720">
    <property type="entry name" value="NAD(P)-binding Rossmann-like Domain"/>
    <property type="match status" value="1"/>
</dbReference>
<evidence type="ECO:0000259" key="1">
    <source>
        <dbReference type="Pfam" id="PF08501"/>
    </source>
</evidence>
<sequence length="187" mass="20529">MGDPVEHSLSPPMHQAAFDELGIDSVFVTFEANPNRIGQAFHGAEALGFDGLTVTLPFKHDVLKYVDSDKRTELVGAVNTINFNESLPVGYNFDLSRTLRAFENHDVALTGADTIVIGAGGTVRAIAFGFESRGANVAIANRTVERADNQETATSTLSCRRRMYVQTARNQLLSQLRRTRRPCLSCR</sequence>
<dbReference type="EMBL" id="JBHTAX010000006">
    <property type="protein sequence ID" value="MFC7192927.1"/>
    <property type="molecule type" value="Genomic_DNA"/>
</dbReference>
<dbReference type="InterPro" id="IPR046346">
    <property type="entry name" value="Aminoacid_DH-like_N_sf"/>
</dbReference>
<feature type="domain" description="Shikimate dehydrogenase substrate binding N-terminal" evidence="1">
    <location>
        <begin position="1"/>
        <end position="81"/>
    </location>
</feature>
<name>A0ABD5YX40_9EURY</name>
<dbReference type="SUPFAM" id="SSF53223">
    <property type="entry name" value="Aminoacid dehydrogenase-like, N-terminal domain"/>
    <property type="match status" value="1"/>
</dbReference>
<dbReference type="InterPro" id="IPR036291">
    <property type="entry name" value="NAD(P)-bd_dom_sf"/>
</dbReference>